<accession>A0ABQ9XM53</accession>
<keyword evidence="2 6" id="KW-0645">Protease</keyword>
<comment type="similarity">
    <text evidence="1">Belongs to the peptidase C48 family.</text>
</comment>
<dbReference type="GO" id="GO:0006508">
    <property type="term" value="P:proteolysis"/>
    <property type="evidence" value="ECO:0007669"/>
    <property type="project" value="UniProtKB-KW"/>
</dbReference>
<dbReference type="PANTHER" id="PTHR46468:SF1">
    <property type="entry name" value="SENTRIN-SPECIFIC PROTEASE 8"/>
    <property type="match status" value="1"/>
</dbReference>
<keyword evidence="7" id="KW-1185">Reference proteome</keyword>
<dbReference type="InterPro" id="IPR003653">
    <property type="entry name" value="Peptidase_C48_C"/>
</dbReference>
<organism evidence="6 7">
    <name type="scientific">Blattamonas nauphoetae</name>
    <dbReference type="NCBI Taxonomy" id="2049346"/>
    <lineage>
        <taxon>Eukaryota</taxon>
        <taxon>Metamonada</taxon>
        <taxon>Preaxostyla</taxon>
        <taxon>Oxymonadida</taxon>
        <taxon>Blattamonas</taxon>
    </lineage>
</organism>
<dbReference type="GO" id="GO:0008233">
    <property type="term" value="F:peptidase activity"/>
    <property type="evidence" value="ECO:0007669"/>
    <property type="project" value="UniProtKB-KW"/>
</dbReference>
<evidence type="ECO:0000259" key="5">
    <source>
        <dbReference type="PROSITE" id="PS50600"/>
    </source>
</evidence>
<dbReference type="Gene3D" id="3.40.395.10">
    <property type="entry name" value="Adenoviral Proteinase, Chain A"/>
    <property type="match status" value="1"/>
</dbReference>
<comment type="caution">
    <text evidence="6">The sequence shown here is derived from an EMBL/GenBank/DDBJ whole genome shotgun (WGS) entry which is preliminary data.</text>
</comment>
<protein>
    <submittedName>
        <fullName evidence="6">Sentrin-specific protease 8</fullName>
    </submittedName>
</protein>
<evidence type="ECO:0000256" key="3">
    <source>
        <dbReference type="ARBA" id="ARBA00022801"/>
    </source>
</evidence>
<dbReference type="InterPro" id="IPR038765">
    <property type="entry name" value="Papain-like_cys_pep_sf"/>
</dbReference>
<feature type="domain" description="Ubiquitin-like protease family profile" evidence="5">
    <location>
        <begin position="14"/>
        <end position="195"/>
    </location>
</feature>
<evidence type="ECO:0000313" key="7">
    <source>
        <dbReference type="Proteomes" id="UP001281761"/>
    </source>
</evidence>
<keyword evidence="3" id="KW-0378">Hydrolase</keyword>
<evidence type="ECO:0000256" key="4">
    <source>
        <dbReference type="ARBA" id="ARBA00022807"/>
    </source>
</evidence>
<dbReference type="InterPro" id="IPR044613">
    <property type="entry name" value="Nep1/2-like"/>
</dbReference>
<evidence type="ECO:0000256" key="1">
    <source>
        <dbReference type="ARBA" id="ARBA00005234"/>
    </source>
</evidence>
<dbReference type="SUPFAM" id="SSF54001">
    <property type="entry name" value="Cysteine proteinases"/>
    <property type="match status" value="1"/>
</dbReference>
<dbReference type="Pfam" id="PF02902">
    <property type="entry name" value="Peptidase_C48"/>
    <property type="match status" value="1"/>
</dbReference>
<dbReference type="PANTHER" id="PTHR46468">
    <property type="entry name" value="SENTRIN-SPECIFIC PROTEASE 8"/>
    <property type="match status" value="1"/>
</dbReference>
<dbReference type="Proteomes" id="UP001281761">
    <property type="component" value="Unassembled WGS sequence"/>
</dbReference>
<evidence type="ECO:0000313" key="6">
    <source>
        <dbReference type="EMBL" id="KAK2953482.1"/>
    </source>
</evidence>
<dbReference type="EMBL" id="JARBJD010000091">
    <property type="protein sequence ID" value="KAK2953482.1"/>
    <property type="molecule type" value="Genomic_DNA"/>
</dbReference>
<gene>
    <name evidence="6" type="ORF">BLNAU_11617</name>
</gene>
<reference evidence="6 7" key="1">
    <citation type="journal article" date="2022" name="bioRxiv">
        <title>Genomics of Preaxostyla Flagellates Illuminates Evolutionary Transitions and the Path Towards Mitochondrial Loss.</title>
        <authorList>
            <person name="Novak L.V.F."/>
            <person name="Treitli S.C."/>
            <person name="Pyrih J."/>
            <person name="Halakuc P."/>
            <person name="Pipaliya S.V."/>
            <person name="Vacek V."/>
            <person name="Brzon O."/>
            <person name="Soukal P."/>
            <person name="Eme L."/>
            <person name="Dacks J.B."/>
            <person name="Karnkowska A."/>
            <person name="Elias M."/>
            <person name="Hampl V."/>
        </authorList>
    </citation>
    <scope>NUCLEOTIDE SEQUENCE [LARGE SCALE GENOMIC DNA]</scope>
    <source>
        <strain evidence="6">NAU3</strain>
        <tissue evidence="6">Gut</tissue>
    </source>
</reference>
<name>A0ABQ9XM53_9EUKA</name>
<proteinExistence type="inferred from homology"/>
<dbReference type="PROSITE" id="PS50600">
    <property type="entry name" value="ULP_PROTEASE"/>
    <property type="match status" value="1"/>
</dbReference>
<keyword evidence="4" id="KW-0788">Thiol protease</keyword>
<evidence type="ECO:0000256" key="2">
    <source>
        <dbReference type="ARBA" id="ARBA00022670"/>
    </source>
</evidence>
<sequence length="242" mass="27165">MSDETGIVLTYEYTTIYQDACDSLTNRSCLTDPILEFSIQFAIDQLPDALKQQVSFIWPSLLFLLDGSVDEETSNSQLDSNNLKSFRLILFPMCLPEENDQTSGDHWSLLLFCKDQFIFDSTVPFAPAKSPSFPCFCHLDSVGRSHAAIASRVSKRLSAYFSGKDDSYPLYSLEVPQQTNGYDCGVYTIAFSEAILDAFRNRTNPTKATFSKITPTSITQKRTQILDLINSLSEAQKHTQSK</sequence>